<evidence type="ECO:0000256" key="2">
    <source>
        <dbReference type="ARBA" id="ARBA00004611"/>
    </source>
</evidence>
<keyword evidence="17" id="KW-1185">Reference proteome</keyword>
<feature type="domain" description="Trichohyalin-plectin-homology" evidence="15">
    <location>
        <begin position="72"/>
        <end position="419"/>
    </location>
</feature>
<comment type="similarity">
    <text evidence="3">Belongs to the MNS1 family.</text>
</comment>
<comment type="subcellular location">
    <subcellularLocation>
        <location evidence="2">Cytoplasm</location>
        <location evidence="2">Cytoskeleton</location>
        <location evidence="2">Flagellum axoneme</location>
    </subcellularLocation>
    <subcellularLocation>
        <location evidence="1">Nucleus</location>
    </subcellularLocation>
</comment>
<dbReference type="GO" id="GO:0051321">
    <property type="term" value="P:meiotic cell cycle"/>
    <property type="evidence" value="ECO:0007669"/>
    <property type="project" value="UniProtKB-KW"/>
</dbReference>
<evidence type="ECO:0000259" key="15">
    <source>
        <dbReference type="Pfam" id="PF13868"/>
    </source>
</evidence>
<keyword evidence="7 14" id="KW-0175">Coiled coil</keyword>
<dbReference type="InterPro" id="IPR026504">
    <property type="entry name" value="MNS1"/>
</dbReference>
<evidence type="ECO:0000256" key="10">
    <source>
        <dbReference type="ARBA" id="ARBA00023242"/>
    </source>
</evidence>
<keyword evidence="12" id="KW-0966">Cell projection</keyword>
<protein>
    <recommendedName>
        <fullName evidence="4">Meiosis-specific nuclear structural protein 1</fullName>
    </recommendedName>
</protein>
<evidence type="ECO:0000256" key="6">
    <source>
        <dbReference type="ARBA" id="ARBA00022846"/>
    </source>
</evidence>
<evidence type="ECO:0000256" key="14">
    <source>
        <dbReference type="SAM" id="Coils"/>
    </source>
</evidence>
<gene>
    <name evidence="16" type="ORF">JKF63_03108</name>
</gene>
<dbReference type="OrthoDB" id="197839at2759"/>
<keyword evidence="8" id="KW-0969">Cilium</keyword>
<sequence>MSSSESRAERLRRVHRHKAIQAELAKQKEDDDFAAMRAAKVKAAAVDEALAAELAEQQRLEMKDAKMLQLVREYPDVRALETQLKDAYLRKNRAEQVTDHSIAKARAVEEQRQYMSFLAEQDRLAKEEDEKKRLEDMERFRRHQAEQLEIIRQRRAATLDEAKQRDQERIAVDAVAARVHEQDFLENLSRRDRQRRLLEEQNEFVRLRAAIKKAEQDREAKEEAAIRAYFEEQNRRRKIDEKTARERDAVKARILEDQSRRIAEEERKKRELEVLLQEYYEEERLAKERMLIKAEQESRERMAAAVLRENENLIEQRRLAKEAEMAEMMRARQEAMEKLAEQAKLDQLNRQKQAQLKRQHIAEVNQRLEQRRLLKEKEKELERKVTEQDVQHELQIQEYIRRARAQLLEEHLPKLGMYAPVHAMRAEEKLKFLPQAKASGQASLPR</sequence>
<dbReference type="GeneID" id="94289206"/>
<evidence type="ECO:0000256" key="1">
    <source>
        <dbReference type="ARBA" id="ARBA00004123"/>
    </source>
</evidence>
<evidence type="ECO:0000313" key="17">
    <source>
        <dbReference type="Proteomes" id="UP000674318"/>
    </source>
</evidence>
<dbReference type="Pfam" id="PF13868">
    <property type="entry name" value="TPH"/>
    <property type="match status" value="1"/>
</dbReference>
<evidence type="ECO:0000256" key="5">
    <source>
        <dbReference type="ARBA" id="ARBA00022490"/>
    </source>
</evidence>
<evidence type="ECO:0000256" key="7">
    <source>
        <dbReference type="ARBA" id="ARBA00023054"/>
    </source>
</evidence>
<dbReference type="KEGG" id="phet:94289206"/>
<evidence type="ECO:0000256" key="3">
    <source>
        <dbReference type="ARBA" id="ARBA00009158"/>
    </source>
</evidence>
<evidence type="ECO:0000256" key="4">
    <source>
        <dbReference type="ARBA" id="ARBA00014813"/>
    </source>
</evidence>
<dbReference type="InterPro" id="IPR043597">
    <property type="entry name" value="TPH_dom"/>
</dbReference>
<dbReference type="GO" id="GO:0005634">
    <property type="term" value="C:nucleus"/>
    <property type="evidence" value="ECO:0007669"/>
    <property type="project" value="UniProtKB-SubCell"/>
</dbReference>
<comment type="function">
    <text evidence="13">Microtubule inner protein (MIP) part of the dynein-decorated doublet microtubules (DMTs) in cilia axoneme, which is required for motile cilia beating. May play a role in the control of meiotic division and germ cell differentiation through regulation of pairing and recombination during meiosis. Required for sperm flagella assembly. May play a role in the assembly and function of the outer dynein arm-docking complex (ODA-DC). ODA-DC mediates outer dynein arms (ODA) binding onto the axonemal doublet microtubules.</text>
</comment>
<dbReference type="PANTHER" id="PTHR19265">
    <property type="entry name" value="MEIOSIS-SPECIFIC NUCLEAR STRUCTURAL PROTEIN 1"/>
    <property type="match status" value="1"/>
</dbReference>
<evidence type="ECO:0000256" key="9">
    <source>
        <dbReference type="ARBA" id="ARBA00023212"/>
    </source>
</evidence>
<evidence type="ECO:0000256" key="8">
    <source>
        <dbReference type="ARBA" id="ARBA00023069"/>
    </source>
</evidence>
<evidence type="ECO:0000256" key="11">
    <source>
        <dbReference type="ARBA" id="ARBA00023254"/>
    </source>
</evidence>
<organism evidence="16 17">
    <name type="scientific">Porcisia hertigi</name>
    <dbReference type="NCBI Taxonomy" id="2761500"/>
    <lineage>
        <taxon>Eukaryota</taxon>
        <taxon>Discoba</taxon>
        <taxon>Euglenozoa</taxon>
        <taxon>Kinetoplastea</taxon>
        <taxon>Metakinetoplastina</taxon>
        <taxon>Trypanosomatida</taxon>
        <taxon>Trypanosomatidae</taxon>
        <taxon>Leishmaniinae</taxon>
        <taxon>Porcisia</taxon>
    </lineage>
</organism>
<dbReference type="RefSeq" id="XP_067755573.1">
    <property type="nucleotide sequence ID" value="XM_067899129.1"/>
</dbReference>
<keyword evidence="5" id="KW-0963">Cytoplasm</keyword>
<dbReference type="AlphaFoldDB" id="A0A836HWI0"/>
<proteinExistence type="inferred from homology"/>
<comment type="caution">
    <text evidence="16">The sequence shown here is derived from an EMBL/GenBank/DDBJ whole genome shotgun (WGS) entry which is preliminary data.</text>
</comment>
<name>A0A836HWI0_9TRYP</name>
<dbReference type="PANTHER" id="PTHR19265:SF0">
    <property type="entry name" value="MEIOSIS-SPECIFIC NUCLEAR STRUCTURAL PROTEIN 1"/>
    <property type="match status" value="1"/>
</dbReference>
<evidence type="ECO:0000256" key="13">
    <source>
        <dbReference type="ARBA" id="ARBA00046114"/>
    </source>
</evidence>
<reference evidence="16 17" key="1">
    <citation type="submission" date="2021-02" db="EMBL/GenBank/DDBJ databases">
        <title>Porcisia hertigi Genome sequencing and assembly.</title>
        <authorList>
            <person name="Almutairi H."/>
            <person name="Gatherer D."/>
        </authorList>
    </citation>
    <scope>NUCLEOTIDE SEQUENCE [LARGE SCALE GENOMIC DNA]</scope>
    <source>
        <strain evidence="16 17">C119</strain>
    </source>
</reference>
<dbReference type="Proteomes" id="UP000674318">
    <property type="component" value="Unassembled WGS sequence"/>
</dbReference>
<accession>A0A836HWI0</accession>
<feature type="coiled-coil region" evidence="14">
    <location>
        <begin position="197"/>
        <end position="224"/>
    </location>
</feature>
<evidence type="ECO:0000313" key="16">
    <source>
        <dbReference type="EMBL" id="KAG5498819.1"/>
    </source>
</evidence>
<keyword evidence="11" id="KW-0469">Meiosis</keyword>
<keyword evidence="10" id="KW-0539">Nucleus</keyword>
<keyword evidence="6" id="KW-0282">Flagellum</keyword>
<dbReference type="EMBL" id="JAFJZO010000030">
    <property type="protein sequence ID" value="KAG5498819.1"/>
    <property type="molecule type" value="Genomic_DNA"/>
</dbReference>
<evidence type="ECO:0000256" key="12">
    <source>
        <dbReference type="ARBA" id="ARBA00023273"/>
    </source>
</evidence>
<feature type="coiled-coil region" evidence="14">
    <location>
        <begin position="255"/>
        <end position="391"/>
    </location>
</feature>
<keyword evidence="9" id="KW-0206">Cytoskeleton</keyword>
<feature type="coiled-coil region" evidence="14">
    <location>
        <begin position="77"/>
        <end position="137"/>
    </location>
</feature>